<accession>A0A6B3LYK4</accession>
<reference evidence="2 3" key="1">
    <citation type="submission" date="2020-02" db="EMBL/GenBank/DDBJ databases">
        <authorList>
            <person name="Kim M.K."/>
        </authorList>
    </citation>
    <scope>NUCLEOTIDE SEQUENCE [LARGE SCALE GENOMIC DNA]</scope>
    <source>
        <strain evidence="2 3">BT327</strain>
    </source>
</reference>
<feature type="signal peptide" evidence="1">
    <location>
        <begin position="1"/>
        <end position="22"/>
    </location>
</feature>
<dbReference type="Proteomes" id="UP000474777">
    <property type="component" value="Unassembled WGS sequence"/>
</dbReference>
<feature type="chain" id="PRO_5025591096" evidence="1">
    <location>
        <begin position="23"/>
        <end position="132"/>
    </location>
</feature>
<evidence type="ECO:0000256" key="1">
    <source>
        <dbReference type="SAM" id="SignalP"/>
    </source>
</evidence>
<dbReference type="RefSeq" id="WP_163916575.1">
    <property type="nucleotide sequence ID" value="NZ_JAAGWD010000009.1"/>
</dbReference>
<organism evidence="2 3">
    <name type="scientific">Pontibacter burrus</name>
    <dbReference type="NCBI Taxonomy" id="2704466"/>
    <lineage>
        <taxon>Bacteria</taxon>
        <taxon>Pseudomonadati</taxon>
        <taxon>Bacteroidota</taxon>
        <taxon>Cytophagia</taxon>
        <taxon>Cytophagales</taxon>
        <taxon>Hymenobacteraceae</taxon>
        <taxon>Pontibacter</taxon>
    </lineage>
</organism>
<dbReference type="AlphaFoldDB" id="A0A6B3LYK4"/>
<keyword evidence="3" id="KW-1185">Reference proteome</keyword>
<keyword evidence="1" id="KW-0732">Signal</keyword>
<sequence>MKPIAQIAFVIICLAAIQPAFAQHGNGTTTVVATTTKTLSETDKITQLIEEIRSMQGATFIRNGSEHSCQEAADHLQAKWEKHGKRIKSAEEFIKHLATKSSASGETYKIRFADGREAPTAELLHERLKSLE</sequence>
<dbReference type="EMBL" id="JAAGWD010000009">
    <property type="protein sequence ID" value="NEM99426.1"/>
    <property type="molecule type" value="Genomic_DNA"/>
</dbReference>
<dbReference type="Pfam" id="PF17263">
    <property type="entry name" value="DUF5329"/>
    <property type="match status" value="1"/>
</dbReference>
<gene>
    <name evidence="2" type="ORF">GXP69_17130</name>
</gene>
<proteinExistence type="predicted"/>
<protein>
    <submittedName>
        <fullName evidence="2">DUF5329 domain-containing protein</fullName>
    </submittedName>
</protein>
<dbReference type="InterPro" id="IPR035242">
    <property type="entry name" value="DUF5329"/>
</dbReference>
<name>A0A6B3LYK4_9BACT</name>
<evidence type="ECO:0000313" key="3">
    <source>
        <dbReference type="Proteomes" id="UP000474777"/>
    </source>
</evidence>
<comment type="caution">
    <text evidence="2">The sequence shown here is derived from an EMBL/GenBank/DDBJ whole genome shotgun (WGS) entry which is preliminary data.</text>
</comment>
<evidence type="ECO:0000313" key="2">
    <source>
        <dbReference type="EMBL" id="NEM99426.1"/>
    </source>
</evidence>